<dbReference type="InterPro" id="IPR002125">
    <property type="entry name" value="CMP_dCMP_dom"/>
</dbReference>
<sequence>MLTWADGVGGCGTTADETMPLSHVLSEDHQALQPFLRPLVRVHEVCTTIRLLTQEQWSFSHQKWPTVRPNPLTSLDLDDDSSSATSSLQLHQSFLDELQERTSKPCADCLHNRVIIVDPATKNSVYHYDWSAAASSSFNPLDHPILLAIDFIASAQLNKPGGKRWAEELKKSTTAEDSSSYLCTGYWAYLLLEPCLMCSMALVHARIKSIFFFHDNPGDGGLKSQVKLQGLKSLNHHFEVWQVVSSNKSE</sequence>
<dbReference type="PANTHER" id="PTHR11079">
    <property type="entry name" value="CYTOSINE DEAMINASE FAMILY MEMBER"/>
    <property type="match status" value="1"/>
</dbReference>
<dbReference type="PROSITE" id="PS51747">
    <property type="entry name" value="CYT_DCMP_DEAMINASES_2"/>
    <property type="match status" value="1"/>
</dbReference>
<protein>
    <recommendedName>
        <fullName evidence="3">CMP/dCMP-type deaminase domain-containing protein</fullName>
    </recommendedName>
</protein>
<comment type="caution">
    <text evidence="4">The sequence shown here is derived from an EMBL/GenBank/DDBJ whole genome shotgun (WGS) entry which is preliminary data.</text>
</comment>
<dbReference type="GO" id="GO:0002100">
    <property type="term" value="P:tRNA wobble adenosine to inosine editing"/>
    <property type="evidence" value="ECO:0007669"/>
    <property type="project" value="InterPro"/>
</dbReference>
<evidence type="ECO:0000256" key="1">
    <source>
        <dbReference type="ARBA" id="ARBA00022694"/>
    </source>
</evidence>
<evidence type="ECO:0000256" key="2">
    <source>
        <dbReference type="ARBA" id="ARBA00038160"/>
    </source>
</evidence>
<name>A0A1D1UMM0_RAMVA</name>
<dbReference type="GO" id="GO:0046872">
    <property type="term" value="F:metal ion binding"/>
    <property type="evidence" value="ECO:0007669"/>
    <property type="project" value="UniProtKB-KW"/>
</dbReference>
<evidence type="ECO:0000259" key="3">
    <source>
        <dbReference type="PROSITE" id="PS51747"/>
    </source>
</evidence>
<gene>
    <name evidence="4" type="primary">RvY_03311</name>
    <name evidence="4" type="synonym">RvY_03311.1</name>
    <name evidence="4" type="ORF">RvY_03311-1</name>
</gene>
<dbReference type="OrthoDB" id="3180714at2759"/>
<dbReference type="Gene3D" id="3.40.140.10">
    <property type="entry name" value="Cytidine Deaminase, domain 2"/>
    <property type="match status" value="1"/>
</dbReference>
<evidence type="ECO:0000313" key="5">
    <source>
        <dbReference type="Proteomes" id="UP000186922"/>
    </source>
</evidence>
<organism evidence="4 5">
    <name type="scientific">Ramazzottius varieornatus</name>
    <name type="common">Water bear</name>
    <name type="synonym">Tardigrade</name>
    <dbReference type="NCBI Taxonomy" id="947166"/>
    <lineage>
        <taxon>Eukaryota</taxon>
        <taxon>Metazoa</taxon>
        <taxon>Ecdysozoa</taxon>
        <taxon>Tardigrada</taxon>
        <taxon>Eutardigrada</taxon>
        <taxon>Parachela</taxon>
        <taxon>Hypsibioidea</taxon>
        <taxon>Ramazzottiidae</taxon>
        <taxon>Ramazzottius</taxon>
    </lineage>
</organism>
<comment type="similarity">
    <text evidence="2">Belongs to the cytidine and deoxycytidylate deaminase family. ADAT3 subfamily.</text>
</comment>
<feature type="domain" description="CMP/dCMP-type deaminase" evidence="3">
    <location>
        <begin position="93"/>
        <end position="224"/>
    </location>
</feature>
<proteinExistence type="inferred from homology"/>
<keyword evidence="1" id="KW-0819">tRNA processing</keyword>
<dbReference type="GO" id="GO:0005737">
    <property type="term" value="C:cytoplasm"/>
    <property type="evidence" value="ECO:0007669"/>
    <property type="project" value="TreeGrafter"/>
</dbReference>
<accession>A0A1D1UMM0</accession>
<evidence type="ECO:0000313" key="4">
    <source>
        <dbReference type="EMBL" id="GAU90966.1"/>
    </source>
</evidence>
<dbReference type="GO" id="GO:0005634">
    <property type="term" value="C:nucleus"/>
    <property type="evidence" value="ECO:0007669"/>
    <property type="project" value="TreeGrafter"/>
</dbReference>
<dbReference type="EMBL" id="BDGG01000001">
    <property type="protein sequence ID" value="GAU90966.1"/>
    <property type="molecule type" value="Genomic_DNA"/>
</dbReference>
<dbReference type="GO" id="GO:0052717">
    <property type="term" value="F:tRNA-specific adenosine-34 deaminase activity"/>
    <property type="evidence" value="ECO:0007669"/>
    <property type="project" value="UniProtKB-EC"/>
</dbReference>
<dbReference type="PANTHER" id="PTHR11079:SF156">
    <property type="entry name" value="INACTIVE TRNA-SPECIFIC ADENOSINE DEAMINASE-LIKE PROTEIN 3-RELATED"/>
    <property type="match status" value="1"/>
</dbReference>
<dbReference type="AlphaFoldDB" id="A0A1D1UMM0"/>
<reference evidence="4 5" key="1">
    <citation type="journal article" date="2016" name="Nat. Commun.">
        <title>Extremotolerant tardigrade genome and improved radiotolerance of human cultured cells by tardigrade-unique protein.</title>
        <authorList>
            <person name="Hashimoto T."/>
            <person name="Horikawa D.D."/>
            <person name="Saito Y."/>
            <person name="Kuwahara H."/>
            <person name="Kozuka-Hata H."/>
            <person name="Shin-I T."/>
            <person name="Minakuchi Y."/>
            <person name="Ohishi K."/>
            <person name="Motoyama A."/>
            <person name="Aizu T."/>
            <person name="Enomoto A."/>
            <person name="Kondo K."/>
            <person name="Tanaka S."/>
            <person name="Hara Y."/>
            <person name="Koshikawa S."/>
            <person name="Sagara H."/>
            <person name="Miura T."/>
            <person name="Yokobori S."/>
            <person name="Miyagawa K."/>
            <person name="Suzuki Y."/>
            <person name="Kubo T."/>
            <person name="Oyama M."/>
            <person name="Kohara Y."/>
            <person name="Fujiyama A."/>
            <person name="Arakawa K."/>
            <person name="Katayama T."/>
            <person name="Toyoda A."/>
            <person name="Kunieda T."/>
        </authorList>
    </citation>
    <scope>NUCLEOTIDE SEQUENCE [LARGE SCALE GENOMIC DNA]</scope>
    <source>
        <strain evidence="4 5">YOKOZUNA-1</strain>
    </source>
</reference>
<dbReference type="SUPFAM" id="SSF53927">
    <property type="entry name" value="Cytidine deaminase-like"/>
    <property type="match status" value="1"/>
</dbReference>
<dbReference type="InterPro" id="IPR016193">
    <property type="entry name" value="Cytidine_deaminase-like"/>
</dbReference>
<dbReference type="Proteomes" id="UP000186922">
    <property type="component" value="Unassembled WGS sequence"/>
</dbReference>
<keyword evidence="5" id="KW-1185">Reference proteome</keyword>
<dbReference type="STRING" id="947166.A0A1D1UMM0"/>